<evidence type="ECO:0000313" key="3">
    <source>
        <dbReference type="Proteomes" id="UP001501576"/>
    </source>
</evidence>
<feature type="region of interest" description="Disordered" evidence="1">
    <location>
        <begin position="37"/>
        <end position="97"/>
    </location>
</feature>
<keyword evidence="3" id="KW-1185">Reference proteome</keyword>
<accession>A0ABP3NW17</accession>
<sequence>MAILAKTVFVRDPERHRDVMLAAGEEPEPRLAALVTNPEAWEDGKLPSAAKKEAAKESTQSADTGSDGAEDAKPAAKKAAARPARGRKSAADEGSSS</sequence>
<gene>
    <name evidence="2" type="ORF">GCM10010390_65870</name>
</gene>
<dbReference type="RefSeq" id="WP_346160852.1">
    <property type="nucleotide sequence ID" value="NZ_BAAABZ010000071.1"/>
</dbReference>
<dbReference type="Proteomes" id="UP001501576">
    <property type="component" value="Unassembled WGS sequence"/>
</dbReference>
<reference evidence="3" key="1">
    <citation type="journal article" date="2019" name="Int. J. Syst. Evol. Microbiol.">
        <title>The Global Catalogue of Microorganisms (GCM) 10K type strain sequencing project: providing services to taxonomists for standard genome sequencing and annotation.</title>
        <authorList>
            <consortium name="The Broad Institute Genomics Platform"/>
            <consortium name="The Broad Institute Genome Sequencing Center for Infectious Disease"/>
            <person name="Wu L."/>
            <person name="Ma J."/>
        </authorList>
    </citation>
    <scope>NUCLEOTIDE SEQUENCE [LARGE SCALE GENOMIC DNA]</scope>
    <source>
        <strain evidence="3">JCM 5052</strain>
    </source>
</reference>
<evidence type="ECO:0000256" key="1">
    <source>
        <dbReference type="SAM" id="MobiDB-lite"/>
    </source>
</evidence>
<organism evidence="2 3">
    <name type="scientific">Streptomyces mordarskii</name>
    <dbReference type="NCBI Taxonomy" id="1226758"/>
    <lineage>
        <taxon>Bacteria</taxon>
        <taxon>Bacillati</taxon>
        <taxon>Actinomycetota</taxon>
        <taxon>Actinomycetes</taxon>
        <taxon>Kitasatosporales</taxon>
        <taxon>Streptomycetaceae</taxon>
        <taxon>Streptomyces</taxon>
    </lineage>
</organism>
<proteinExistence type="predicted"/>
<dbReference type="EMBL" id="BAAABZ010000071">
    <property type="protein sequence ID" value="GAA0554594.1"/>
    <property type="molecule type" value="Genomic_DNA"/>
</dbReference>
<comment type="caution">
    <text evidence="2">The sequence shown here is derived from an EMBL/GenBank/DDBJ whole genome shotgun (WGS) entry which is preliminary data.</text>
</comment>
<feature type="compositionally biased region" description="Basic and acidic residues" evidence="1">
    <location>
        <begin position="42"/>
        <end position="56"/>
    </location>
</feature>
<name>A0ABP3NW17_9ACTN</name>
<protein>
    <submittedName>
        <fullName evidence="2">Uncharacterized protein</fullName>
    </submittedName>
</protein>
<feature type="compositionally biased region" description="Basic residues" evidence="1">
    <location>
        <begin position="75"/>
        <end position="88"/>
    </location>
</feature>
<evidence type="ECO:0000313" key="2">
    <source>
        <dbReference type="EMBL" id="GAA0554594.1"/>
    </source>
</evidence>